<dbReference type="NCBIfam" id="TIGR00829">
    <property type="entry name" value="FRU"/>
    <property type="match status" value="1"/>
</dbReference>
<comment type="catalytic activity">
    <reaction evidence="1">
        <text>D-fructose(out) + N(pros)-phospho-L-histidyl-[protein] = D-fructose 1-phosphate(in) + L-histidyl-[protein]</text>
        <dbReference type="Rhea" id="RHEA:49252"/>
        <dbReference type="Rhea" id="RHEA-COMP:9745"/>
        <dbReference type="Rhea" id="RHEA-COMP:9746"/>
        <dbReference type="ChEBI" id="CHEBI:29979"/>
        <dbReference type="ChEBI" id="CHEBI:37721"/>
        <dbReference type="ChEBI" id="CHEBI:58674"/>
        <dbReference type="ChEBI" id="CHEBI:64837"/>
        <dbReference type="EC" id="2.7.1.202"/>
    </reaction>
</comment>
<feature type="transmembrane region" description="Helical" evidence="14">
    <location>
        <begin position="246"/>
        <end position="266"/>
    </location>
</feature>
<evidence type="ECO:0000256" key="5">
    <source>
        <dbReference type="ARBA" id="ARBA00022475"/>
    </source>
</evidence>
<keyword evidence="18" id="KW-1185">Reference proteome</keyword>
<dbReference type="InterPro" id="IPR036095">
    <property type="entry name" value="PTS_EIIB-like_sf"/>
</dbReference>
<evidence type="ECO:0000256" key="13">
    <source>
        <dbReference type="ARBA" id="ARBA00023136"/>
    </source>
</evidence>
<evidence type="ECO:0000313" key="18">
    <source>
        <dbReference type="Proteomes" id="UP000585721"/>
    </source>
</evidence>
<dbReference type="Pfam" id="PF02302">
    <property type="entry name" value="PTS_IIB"/>
    <property type="match status" value="1"/>
</dbReference>
<feature type="transmembrane region" description="Helical" evidence="14">
    <location>
        <begin position="162"/>
        <end position="189"/>
    </location>
</feature>
<dbReference type="GO" id="GO:0009401">
    <property type="term" value="P:phosphoenolpyruvate-dependent sugar phosphotransferase system"/>
    <property type="evidence" value="ECO:0007669"/>
    <property type="project" value="UniProtKB-KW"/>
</dbReference>
<evidence type="ECO:0000256" key="3">
    <source>
        <dbReference type="ARBA" id="ARBA00012799"/>
    </source>
</evidence>
<keyword evidence="9" id="KW-0598">Phosphotransferase system</keyword>
<evidence type="ECO:0000256" key="9">
    <source>
        <dbReference type="ARBA" id="ARBA00022683"/>
    </source>
</evidence>
<feature type="transmembrane region" description="Helical" evidence="14">
    <location>
        <begin position="360"/>
        <end position="381"/>
    </location>
</feature>
<keyword evidence="6" id="KW-0597">Phosphoprotein</keyword>
<keyword evidence="11" id="KW-0418">Kinase</keyword>
<reference evidence="17 18" key="1">
    <citation type="submission" date="2020-08" db="EMBL/GenBank/DDBJ databases">
        <title>Genomic Encyclopedia of Type Strains, Phase IV (KMG-IV): sequencing the most valuable type-strain genomes for metagenomic binning, comparative biology and taxonomic classification.</title>
        <authorList>
            <person name="Goeker M."/>
        </authorList>
    </citation>
    <scope>NUCLEOTIDE SEQUENCE [LARGE SCALE GENOMIC DNA]</scope>
    <source>
        <strain evidence="17 18">DSM 22975</strain>
    </source>
</reference>
<dbReference type="InterPro" id="IPR006327">
    <property type="entry name" value="PTS_IIC_fruc"/>
</dbReference>
<evidence type="ECO:0000256" key="10">
    <source>
        <dbReference type="ARBA" id="ARBA00022692"/>
    </source>
</evidence>
<dbReference type="EMBL" id="JACHGR010000002">
    <property type="protein sequence ID" value="MBB6054721.1"/>
    <property type="molecule type" value="Genomic_DNA"/>
</dbReference>
<dbReference type="InterPro" id="IPR013014">
    <property type="entry name" value="PTS_EIIC_2"/>
</dbReference>
<dbReference type="InterPro" id="IPR003501">
    <property type="entry name" value="PTS_EIIB_2/3"/>
</dbReference>
<dbReference type="Pfam" id="PF02378">
    <property type="entry name" value="PTS_EIIC"/>
    <property type="match status" value="1"/>
</dbReference>
<evidence type="ECO:0000256" key="6">
    <source>
        <dbReference type="ARBA" id="ARBA00022553"/>
    </source>
</evidence>
<dbReference type="PANTHER" id="PTHR30505:SF0">
    <property type="entry name" value="FRUCTOSE-LIKE PTS SYSTEM EIIBC COMPONENT-RELATED"/>
    <property type="match status" value="1"/>
</dbReference>
<dbReference type="PROSITE" id="PS51099">
    <property type="entry name" value="PTS_EIIB_TYPE_2"/>
    <property type="match status" value="1"/>
</dbReference>
<dbReference type="InterPro" id="IPR050864">
    <property type="entry name" value="Bacterial_PTS_Sugar_Transport"/>
</dbReference>
<evidence type="ECO:0000256" key="4">
    <source>
        <dbReference type="ARBA" id="ARBA00022448"/>
    </source>
</evidence>
<dbReference type="PANTHER" id="PTHR30505">
    <property type="entry name" value="FRUCTOSE-LIKE PERMEASE"/>
    <property type="match status" value="1"/>
</dbReference>
<dbReference type="GO" id="GO:0022877">
    <property type="term" value="F:protein-N(PI)-phosphohistidine-fructose phosphotransferase system transporter activity"/>
    <property type="evidence" value="ECO:0007669"/>
    <property type="project" value="InterPro"/>
</dbReference>
<dbReference type="SUPFAM" id="SSF52794">
    <property type="entry name" value="PTS system IIB component-like"/>
    <property type="match status" value="1"/>
</dbReference>
<evidence type="ECO:0000256" key="7">
    <source>
        <dbReference type="ARBA" id="ARBA00022597"/>
    </source>
</evidence>
<keyword evidence="8" id="KW-0808">Transferase</keyword>
<comment type="subcellular location">
    <subcellularLocation>
        <location evidence="2">Cell inner membrane</location>
        <topology evidence="2">Multi-pass membrane protein</topology>
    </subcellularLocation>
</comment>
<keyword evidence="5" id="KW-1003">Cell membrane</keyword>
<accession>A0A841GHJ7</accession>
<organism evidence="17 18">
    <name type="scientific">Tolumonas osonensis</name>
    <dbReference type="NCBI Taxonomy" id="675874"/>
    <lineage>
        <taxon>Bacteria</taxon>
        <taxon>Pseudomonadati</taxon>
        <taxon>Pseudomonadota</taxon>
        <taxon>Gammaproteobacteria</taxon>
        <taxon>Aeromonadales</taxon>
        <taxon>Aeromonadaceae</taxon>
        <taxon>Tolumonas</taxon>
    </lineage>
</organism>
<dbReference type="GO" id="GO:0090563">
    <property type="term" value="F:protein-phosphocysteine-sugar phosphotransferase activity"/>
    <property type="evidence" value="ECO:0007669"/>
    <property type="project" value="TreeGrafter"/>
</dbReference>
<keyword evidence="12 14" id="KW-1133">Transmembrane helix</keyword>
<protein>
    <recommendedName>
        <fullName evidence="3">protein-N(pi)-phosphohistidine--D-fructose phosphotransferase</fullName>
        <ecNumber evidence="3">2.7.1.202</ecNumber>
    </recommendedName>
</protein>
<keyword evidence="10 14" id="KW-0812">Transmembrane</keyword>
<feature type="transmembrane region" description="Helical" evidence="14">
    <location>
        <begin position="428"/>
        <end position="449"/>
    </location>
</feature>
<evidence type="ECO:0000256" key="12">
    <source>
        <dbReference type="ARBA" id="ARBA00022989"/>
    </source>
</evidence>
<dbReference type="GO" id="GO:0005351">
    <property type="term" value="F:carbohydrate:proton symporter activity"/>
    <property type="evidence" value="ECO:0007669"/>
    <property type="project" value="InterPro"/>
</dbReference>
<evidence type="ECO:0000256" key="8">
    <source>
        <dbReference type="ARBA" id="ARBA00022679"/>
    </source>
</evidence>
<sequence length="458" mass="46576">MSKRIVAITACPTGVAHTFMAAEALEEEAKKRGHWIKVETRGSVGAKNALTSEEIAQADVVIIAADIELDLSRFAGKKLYKTSTGAALKKTAQELDNALTTQNTFKGNSASSSHAGKAELPGVYKHLMTGVSHMLPLVVAGGLCIALSFVFGITAFKEPGTLAAALMQIGGGAGAFGLMVPVLAGFIAFSIADRPGLAPGLIGGMLASSAGAGFLGGIVAGFLAGYSARLVADNVKLPQTMEALKPILIIPLISSLITGLTMIYVVGGPVAAAMSGLTQFLSGMTSANAVLLGIILGAMQCFDLGGPVNKAAYTFGVGLLASQSYLPMAAIMAAGMVPALGMGVATFVARDKFTEAEREAGKASFVLGLCFISEGAIPFAARDPMRVIPSTMAGGALAGALSMLFGCTLMAPHGGLFVLAIPNAVGNVLMYLVAIAAGTALTGLMYALLKPAMEVQEA</sequence>
<evidence type="ECO:0000256" key="2">
    <source>
        <dbReference type="ARBA" id="ARBA00004429"/>
    </source>
</evidence>
<dbReference type="CDD" id="cd05569">
    <property type="entry name" value="PTS_IIB_fructose"/>
    <property type="match status" value="1"/>
</dbReference>
<evidence type="ECO:0000256" key="1">
    <source>
        <dbReference type="ARBA" id="ARBA00001401"/>
    </source>
</evidence>
<dbReference type="FunFam" id="3.40.50.2300:FF:000014">
    <property type="entry name" value="PTS system fructose-like transporter subunit IIB"/>
    <property type="match status" value="1"/>
</dbReference>
<dbReference type="InterPro" id="IPR013011">
    <property type="entry name" value="PTS_EIIB_2"/>
</dbReference>
<dbReference type="Proteomes" id="UP000585721">
    <property type="component" value="Unassembled WGS sequence"/>
</dbReference>
<dbReference type="NCBIfam" id="TIGR01427">
    <property type="entry name" value="PTS_IIC_fructo"/>
    <property type="match status" value="1"/>
</dbReference>
<evidence type="ECO:0000259" key="15">
    <source>
        <dbReference type="PROSITE" id="PS51099"/>
    </source>
</evidence>
<name>A0A841GHJ7_9GAMM</name>
<keyword evidence="13 14" id="KW-0472">Membrane</keyword>
<dbReference type="EC" id="2.7.1.202" evidence="3"/>
<evidence type="ECO:0000256" key="11">
    <source>
        <dbReference type="ARBA" id="ARBA00022777"/>
    </source>
</evidence>
<feature type="domain" description="PTS EIIB type-2" evidence="15">
    <location>
        <begin position="5"/>
        <end position="100"/>
    </location>
</feature>
<dbReference type="PROSITE" id="PS51104">
    <property type="entry name" value="PTS_EIIC_TYPE_2"/>
    <property type="match status" value="1"/>
</dbReference>
<evidence type="ECO:0000259" key="16">
    <source>
        <dbReference type="PROSITE" id="PS51104"/>
    </source>
</evidence>
<feature type="transmembrane region" description="Helical" evidence="14">
    <location>
        <begin position="201"/>
        <end position="226"/>
    </location>
</feature>
<dbReference type="GO" id="GO:0005886">
    <property type="term" value="C:plasma membrane"/>
    <property type="evidence" value="ECO:0007669"/>
    <property type="project" value="UniProtKB-SubCell"/>
</dbReference>
<feature type="transmembrane region" description="Helical" evidence="14">
    <location>
        <begin position="393"/>
        <end position="421"/>
    </location>
</feature>
<evidence type="ECO:0000313" key="17">
    <source>
        <dbReference type="EMBL" id="MBB6054721.1"/>
    </source>
</evidence>
<dbReference type="InterPro" id="IPR003352">
    <property type="entry name" value="PTS_EIIC"/>
</dbReference>
<feature type="transmembrane region" description="Helical" evidence="14">
    <location>
        <begin position="325"/>
        <end position="348"/>
    </location>
</feature>
<gene>
    <name evidence="17" type="ORF">HNR75_000593</name>
</gene>
<dbReference type="Gene3D" id="3.40.50.2300">
    <property type="match status" value="1"/>
</dbReference>
<dbReference type="AlphaFoldDB" id="A0A841GHJ7"/>
<comment type="caution">
    <text evidence="17">The sequence shown here is derived from an EMBL/GenBank/DDBJ whole genome shotgun (WGS) entry which is preliminary data.</text>
</comment>
<feature type="transmembrane region" description="Helical" evidence="14">
    <location>
        <begin position="287"/>
        <end position="305"/>
    </location>
</feature>
<evidence type="ECO:0000256" key="14">
    <source>
        <dbReference type="SAM" id="Phobius"/>
    </source>
</evidence>
<keyword evidence="7" id="KW-0762">Sugar transport</keyword>
<dbReference type="GO" id="GO:0016301">
    <property type="term" value="F:kinase activity"/>
    <property type="evidence" value="ECO:0007669"/>
    <property type="project" value="UniProtKB-KW"/>
</dbReference>
<proteinExistence type="predicted"/>
<keyword evidence="4" id="KW-0813">Transport</keyword>
<feature type="domain" description="PTS EIIC type-2" evidence="16">
    <location>
        <begin position="123"/>
        <end position="458"/>
    </location>
</feature>
<dbReference type="InterPro" id="IPR003353">
    <property type="entry name" value="PTS_IIB_fruc"/>
</dbReference>
<feature type="transmembrane region" description="Helical" evidence="14">
    <location>
        <begin position="134"/>
        <end position="156"/>
    </location>
</feature>